<organism evidence="1">
    <name type="scientific">bioreactor metagenome</name>
    <dbReference type="NCBI Taxonomy" id="1076179"/>
    <lineage>
        <taxon>unclassified sequences</taxon>
        <taxon>metagenomes</taxon>
        <taxon>ecological metagenomes</taxon>
    </lineage>
</organism>
<proteinExistence type="predicted"/>
<reference evidence="1" key="1">
    <citation type="submission" date="2019-08" db="EMBL/GenBank/DDBJ databases">
        <authorList>
            <person name="Kucharzyk K."/>
            <person name="Murdoch R.W."/>
            <person name="Higgins S."/>
            <person name="Loffler F."/>
        </authorList>
    </citation>
    <scope>NUCLEOTIDE SEQUENCE</scope>
</reference>
<dbReference type="EMBL" id="VSSQ01000065">
    <property type="protein sequence ID" value="MPL72284.1"/>
    <property type="molecule type" value="Genomic_DNA"/>
</dbReference>
<evidence type="ECO:0000313" key="1">
    <source>
        <dbReference type="EMBL" id="MPL72284.1"/>
    </source>
</evidence>
<name>A0A644TZA7_9ZZZZ</name>
<accession>A0A644TZA7</accession>
<protein>
    <submittedName>
        <fullName evidence="1">Uncharacterized protein</fullName>
    </submittedName>
</protein>
<sequence length="122" mass="13645">MEFEVRLQEMNGAFQRVTQSYTENHGVTQRKYAAIKVHDPGGVACHLASASAHPPGNDIIPTPVFLGRNLWKFSLIQNSINIRPLWGRTNYSDSLFYRHMTPPGSIALIRINNYDSGGVTCL</sequence>
<gene>
    <name evidence="1" type="ORF">SDC9_18066</name>
</gene>
<comment type="caution">
    <text evidence="1">The sequence shown here is derived from an EMBL/GenBank/DDBJ whole genome shotgun (WGS) entry which is preliminary data.</text>
</comment>
<dbReference type="AlphaFoldDB" id="A0A644TZA7"/>